<evidence type="ECO:0000256" key="11">
    <source>
        <dbReference type="ARBA" id="ARBA00022840"/>
    </source>
</evidence>
<dbReference type="EMBL" id="DTHB01000053">
    <property type="protein sequence ID" value="HGB15456.1"/>
    <property type="molecule type" value="Genomic_DNA"/>
</dbReference>
<dbReference type="AlphaFoldDB" id="A0A7C3WRS8"/>
<evidence type="ECO:0000256" key="13">
    <source>
        <dbReference type="ARBA" id="ARBA00033470"/>
    </source>
</evidence>
<dbReference type="EC" id="2.7.9.2" evidence="5"/>
<dbReference type="GO" id="GO:0008986">
    <property type="term" value="F:pyruvate, water dikinase activity"/>
    <property type="evidence" value="ECO:0007669"/>
    <property type="project" value="UniProtKB-EC"/>
</dbReference>
<accession>A0A7C3WRS8</accession>
<feature type="domain" description="PEP-utilising enzyme mobile" evidence="15">
    <location>
        <begin position="492"/>
        <end position="563"/>
    </location>
</feature>
<keyword evidence="8" id="KW-0479">Metal-binding</keyword>
<dbReference type="SUPFAM" id="SSF56059">
    <property type="entry name" value="Glutathione synthetase ATP-binding domain-like"/>
    <property type="match status" value="1"/>
</dbReference>
<proteinExistence type="inferred from homology"/>
<protein>
    <recommendedName>
        <fullName evidence="6">Phosphoenolpyruvate synthase</fullName>
        <ecNumber evidence="5">2.7.9.2</ecNumber>
    </recommendedName>
    <alternativeName>
        <fullName evidence="13">Pyruvate, water dikinase</fullName>
    </alternativeName>
</protein>
<evidence type="ECO:0000256" key="12">
    <source>
        <dbReference type="ARBA" id="ARBA00022842"/>
    </source>
</evidence>
<dbReference type="InterPro" id="IPR036637">
    <property type="entry name" value="Phosphohistidine_dom_sf"/>
</dbReference>
<evidence type="ECO:0000259" key="15">
    <source>
        <dbReference type="Pfam" id="PF00391"/>
    </source>
</evidence>
<dbReference type="InterPro" id="IPR002192">
    <property type="entry name" value="PPDK_AMP/ATP-bd"/>
</dbReference>
<evidence type="ECO:0000256" key="8">
    <source>
        <dbReference type="ARBA" id="ARBA00022723"/>
    </source>
</evidence>
<evidence type="ECO:0000259" key="16">
    <source>
        <dbReference type="Pfam" id="PF01326"/>
    </source>
</evidence>
<evidence type="ECO:0000256" key="7">
    <source>
        <dbReference type="ARBA" id="ARBA00022679"/>
    </source>
</evidence>
<evidence type="ECO:0000256" key="14">
    <source>
        <dbReference type="ARBA" id="ARBA00047700"/>
    </source>
</evidence>
<evidence type="ECO:0000256" key="5">
    <source>
        <dbReference type="ARBA" id="ARBA00011996"/>
    </source>
</evidence>
<evidence type="ECO:0000256" key="1">
    <source>
        <dbReference type="ARBA" id="ARBA00001946"/>
    </source>
</evidence>
<keyword evidence="11" id="KW-0067">ATP-binding</keyword>
<comment type="catalytic activity">
    <reaction evidence="14">
        <text>pyruvate + ATP + H2O = phosphoenolpyruvate + AMP + phosphate + 2 H(+)</text>
        <dbReference type="Rhea" id="RHEA:11364"/>
        <dbReference type="ChEBI" id="CHEBI:15361"/>
        <dbReference type="ChEBI" id="CHEBI:15377"/>
        <dbReference type="ChEBI" id="CHEBI:15378"/>
        <dbReference type="ChEBI" id="CHEBI:30616"/>
        <dbReference type="ChEBI" id="CHEBI:43474"/>
        <dbReference type="ChEBI" id="CHEBI:58702"/>
        <dbReference type="ChEBI" id="CHEBI:456215"/>
        <dbReference type="EC" id="2.7.9.2"/>
    </reaction>
</comment>
<evidence type="ECO:0000256" key="4">
    <source>
        <dbReference type="ARBA" id="ARBA00007837"/>
    </source>
</evidence>
<dbReference type="Pfam" id="PF01326">
    <property type="entry name" value="PPDK_N"/>
    <property type="match status" value="1"/>
</dbReference>
<reference evidence="17" key="1">
    <citation type="journal article" date="2020" name="mSystems">
        <title>Genome- and Community-Level Interaction Insights into Carbon Utilization and Element Cycling Functions of Hydrothermarchaeota in Hydrothermal Sediment.</title>
        <authorList>
            <person name="Zhou Z."/>
            <person name="Liu Y."/>
            <person name="Xu W."/>
            <person name="Pan J."/>
            <person name="Luo Z.H."/>
            <person name="Li M."/>
        </authorList>
    </citation>
    <scope>NUCLEOTIDE SEQUENCE [LARGE SCALE GENOMIC DNA]</scope>
    <source>
        <strain evidence="17">SpSt-776</strain>
    </source>
</reference>
<gene>
    <name evidence="17" type="ORF">ENV62_09520</name>
</gene>
<dbReference type="Gene3D" id="3.30.470.20">
    <property type="entry name" value="ATP-grasp fold, B domain"/>
    <property type="match status" value="1"/>
</dbReference>
<dbReference type="InterPro" id="IPR013815">
    <property type="entry name" value="ATP_grasp_subdomain_1"/>
</dbReference>
<evidence type="ECO:0000256" key="9">
    <source>
        <dbReference type="ARBA" id="ARBA00022741"/>
    </source>
</evidence>
<dbReference type="PANTHER" id="PTHR43030:SF1">
    <property type="entry name" value="PHOSPHOENOLPYRUVATE SYNTHASE"/>
    <property type="match status" value="1"/>
</dbReference>
<feature type="domain" description="Pyruvate phosphate dikinase AMP/ATP-binding" evidence="16">
    <location>
        <begin position="136"/>
        <end position="448"/>
    </location>
</feature>
<dbReference type="GO" id="GO:0006094">
    <property type="term" value="P:gluconeogenesis"/>
    <property type="evidence" value="ECO:0007669"/>
    <property type="project" value="UniProtKB-UniPathway"/>
</dbReference>
<dbReference type="InterPro" id="IPR006319">
    <property type="entry name" value="PEP_synth"/>
</dbReference>
<dbReference type="GO" id="GO:0046872">
    <property type="term" value="F:metal ion binding"/>
    <property type="evidence" value="ECO:0007669"/>
    <property type="project" value="UniProtKB-KW"/>
</dbReference>
<dbReference type="SUPFAM" id="SSF52009">
    <property type="entry name" value="Phosphohistidine domain"/>
    <property type="match status" value="1"/>
</dbReference>
<dbReference type="Gene3D" id="3.30.1490.20">
    <property type="entry name" value="ATP-grasp fold, A domain"/>
    <property type="match status" value="1"/>
</dbReference>
<dbReference type="Gene3D" id="3.50.30.10">
    <property type="entry name" value="Phosphohistidine domain"/>
    <property type="match status" value="1"/>
</dbReference>
<dbReference type="UniPathway" id="UPA00138"/>
<keyword evidence="10" id="KW-0418">Kinase</keyword>
<keyword evidence="12" id="KW-0460">Magnesium</keyword>
<evidence type="ECO:0000256" key="10">
    <source>
        <dbReference type="ARBA" id="ARBA00022777"/>
    </source>
</evidence>
<dbReference type="PANTHER" id="PTHR43030">
    <property type="entry name" value="PHOSPHOENOLPYRUVATE SYNTHASE"/>
    <property type="match status" value="1"/>
</dbReference>
<comment type="cofactor">
    <cofactor evidence="1">
        <name>Mg(2+)</name>
        <dbReference type="ChEBI" id="CHEBI:18420"/>
    </cofactor>
</comment>
<keyword evidence="7" id="KW-0808">Transferase</keyword>
<organism evidence="17">
    <name type="scientific">Desulfobacca acetoxidans</name>
    <dbReference type="NCBI Taxonomy" id="60893"/>
    <lineage>
        <taxon>Bacteria</taxon>
        <taxon>Pseudomonadati</taxon>
        <taxon>Thermodesulfobacteriota</taxon>
        <taxon>Desulfobaccia</taxon>
        <taxon>Desulfobaccales</taxon>
        <taxon>Desulfobaccaceae</taxon>
        <taxon>Desulfobacca</taxon>
    </lineage>
</organism>
<evidence type="ECO:0000313" key="17">
    <source>
        <dbReference type="EMBL" id="HGB15456.1"/>
    </source>
</evidence>
<dbReference type="InterPro" id="IPR008279">
    <property type="entry name" value="PEP-util_enz_mobile_dom"/>
</dbReference>
<dbReference type="GO" id="GO:0005524">
    <property type="term" value="F:ATP binding"/>
    <property type="evidence" value="ECO:0007669"/>
    <property type="project" value="UniProtKB-KW"/>
</dbReference>
<keyword evidence="9" id="KW-0547">Nucleotide-binding</keyword>
<sequence length="871" mass="96877">MVETLNLFRQILKKWRTRKAAPREVSEVFRFKYTCFRDLLDSNSQLLAIISDLEEKLQGRQVFGMAYIRSQATRASFHAFRMVKSLDVLSGHKYPILYSVLATLNEQIKAALGPKKEIRVTEYTLSFDQVTKDMVDWVGGKSANLGEVRNRVGLPTPPGFAITTRAFEAFLGHNELLDEINKRKMEIDPRDPETIEKASRDIQALILAAPLPPELELALYRAFERLEAETRAQRPSGAALRVSLRSSAIGEDSDLSFAGQYLTRLNVSEDRLIYAYKEIVASLYTARGIAYRLQKGIRDEDVPMSVACLAMVDSLASGVIYSRHPFNPLVDHLVITAVWGLGPYAVDGTISPDRYEVAKTPGFPVLEAHISIKPVQLVADPAGDTKEIPVPPEDRERPCLSPEQIRILAEYAVKLEEHFRCPQDIEWSLDRDGRLLVLQTRSLHLERHVREARRMPRVEGFEVLLEGGEVAFPGVGVGPAYHVTSDEDLLHFPEGAVLVAGHSSPKFVLVMDKTQAIVTDAGSAAGHMAAVAREFGVPSLLGTGVATKVIPPEAEITVDAYSGRVYRGRVPQLQALAEDRTPHMQGTPVYQTLRQVAEYIVPLHLVDPKAKEFAPENCRSLHDLARLVHEYSYDEMFKISDLAADRGEGALKLDAPIPLDLYIIDLGGGLTGVPPGATKVTMENIASVPLKALLKGMTHDALQAMEPRPVEFSGLWAVMREQMLSTPPLEERFGEKSYAIISDKYLNFSSRVGYHYSVLDAYAGATVNKNYITFSFKGGAADDIRRNRRVRAIAIVLMGLDFSVDVKGDRVDARLQKYPADVITEKLELIGRLLVYTRQMDMLMASEVSVEAVARSFLAGNYRLDMEVFQG</sequence>
<evidence type="ECO:0000256" key="3">
    <source>
        <dbReference type="ARBA" id="ARBA00004742"/>
    </source>
</evidence>
<dbReference type="Pfam" id="PF00391">
    <property type="entry name" value="PEP-utilizers"/>
    <property type="match status" value="1"/>
</dbReference>
<keyword evidence="17" id="KW-0670">Pyruvate</keyword>
<comment type="similarity">
    <text evidence="4">Belongs to the PEP-utilizing enzyme family.</text>
</comment>
<name>A0A7C3WRS8_9BACT</name>
<comment type="pathway">
    <text evidence="3">Carbohydrate biosynthesis; gluconeogenesis.</text>
</comment>
<evidence type="ECO:0000256" key="6">
    <source>
        <dbReference type="ARBA" id="ARBA00021623"/>
    </source>
</evidence>
<comment type="function">
    <text evidence="2">Catalyzes the phosphorylation of pyruvate to phosphoenolpyruvate.</text>
</comment>
<evidence type="ECO:0000256" key="2">
    <source>
        <dbReference type="ARBA" id="ARBA00002988"/>
    </source>
</evidence>
<comment type="caution">
    <text evidence="17">The sequence shown here is derived from an EMBL/GenBank/DDBJ whole genome shotgun (WGS) entry which is preliminary data.</text>
</comment>